<evidence type="ECO:0000313" key="2">
    <source>
        <dbReference type="EMBL" id="HIV26922.1"/>
    </source>
</evidence>
<gene>
    <name evidence="2" type="ORF">IAA64_03055</name>
</gene>
<dbReference type="InterPro" id="IPR005025">
    <property type="entry name" value="FMN_Rdtase-like_dom"/>
</dbReference>
<dbReference type="PANTHER" id="PTHR43741:SF4">
    <property type="entry name" value="FMN-DEPENDENT NADH:QUINONE OXIDOREDUCTASE"/>
    <property type="match status" value="1"/>
</dbReference>
<feature type="domain" description="NADPH-dependent FMN reductase-like" evidence="1">
    <location>
        <begin position="91"/>
        <end position="236"/>
    </location>
</feature>
<dbReference type="InterPro" id="IPR050104">
    <property type="entry name" value="FMN-dep_NADH:Q_OxRdtase_AzoR1"/>
</dbReference>
<dbReference type="Gene3D" id="3.40.50.360">
    <property type="match status" value="1"/>
</dbReference>
<protein>
    <submittedName>
        <fullName evidence="2">Flavodoxin family protein</fullName>
    </submittedName>
</protein>
<comment type="caution">
    <text evidence="2">The sequence shown here is derived from an EMBL/GenBank/DDBJ whole genome shotgun (WGS) entry which is preliminary data.</text>
</comment>
<evidence type="ECO:0000313" key="3">
    <source>
        <dbReference type="Proteomes" id="UP000886884"/>
    </source>
</evidence>
<reference evidence="2" key="2">
    <citation type="journal article" date="2021" name="PeerJ">
        <title>Extensive microbial diversity within the chicken gut microbiome revealed by metagenomics and culture.</title>
        <authorList>
            <person name="Gilroy R."/>
            <person name="Ravi A."/>
            <person name="Getino M."/>
            <person name="Pursley I."/>
            <person name="Horton D.L."/>
            <person name="Alikhan N.F."/>
            <person name="Baker D."/>
            <person name="Gharbi K."/>
            <person name="Hall N."/>
            <person name="Watson M."/>
            <person name="Adriaenssens E.M."/>
            <person name="Foster-Nyarko E."/>
            <person name="Jarju S."/>
            <person name="Secka A."/>
            <person name="Antonio M."/>
            <person name="Oren A."/>
            <person name="Chaudhuri R.R."/>
            <person name="La Ragione R."/>
            <person name="Hildebrand F."/>
            <person name="Pallen M.J."/>
        </authorList>
    </citation>
    <scope>NUCLEOTIDE SEQUENCE</scope>
    <source>
        <strain evidence="2">CHK183-6373</strain>
    </source>
</reference>
<evidence type="ECO:0000259" key="1">
    <source>
        <dbReference type="Pfam" id="PF03358"/>
    </source>
</evidence>
<dbReference type="Proteomes" id="UP000886884">
    <property type="component" value="Unassembled WGS sequence"/>
</dbReference>
<dbReference type="AlphaFoldDB" id="A0A9D1TCM7"/>
<accession>A0A9D1TCM7</accession>
<name>A0A9D1TCM7_9FIRM</name>
<dbReference type="SUPFAM" id="SSF52218">
    <property type="entry name" value="Flavoproteins"/>
    <property type="match status" value="1"/>
</dbReference>
<sequence length="328" mass="37081">MSRQGEIASESEEVAVIPITVANALDDLDCMIEASSLPVLIGKTAWAMRPSRRDRFHSANSKMLDIDLSQKDHRRTFHTQILHDILEVWAMKIVVINGTEKRGVTHRLKEMFLNEFGDRAGITEYYLPRDCPSFCMGCTNCISKGEKTCKDAERIGKIERSILEADLIVMTSPAYVFHATGAMKALLDHLAYRWMPHRPAPEMFGKRAVIITQCLGSGAKSAAKDIKHSLSWWGISKIGIFTGALMSDIAWDKLPQKKQSALIGKIKRLARRFARMDYAKGAHTNPITKVKFILCRCMQKHLRQLGAEHLDGKYWAEQGWLDGARPWK</sequence>
<proteinExistence type="predicted"/>
<dbReference type="EMBL" id="DVOT01000056">
    <property type="protein sequence ID" value="HIV26922.1"/>
    <property type="molecule type" value="Genomic_DNA"/>
</dbReference>
<reference evidence="2" key="1">
    <citation type="submission" date="2020-10" db="EMBL/GenBank/DDBJ databases">
        <authorList>
            <person name="Gilroy R."/>
        </authorList>
    </citation>
    <scope>NUCLEOTIDE SEQUENCE</scope>
    <source>
        <strain evidence="2">CHK183-6373</strain>
    </source>
</reference>
<dbReference type="InterPro" id="IPR029039">
    <property type="entry name" value="Flavoprotein-like_sf"/>
</dbReference>
<dbReference type="GO" id="GO:0016491">
    <property type="term" value="F:oxidoreductase activity"/>
    <property type="evidence" value="ECO:0007669"/>
    <property type="project" value="InterPro"/>
</dbReference>
<dbReference type="Pfam" id="PF03358">
    <property type="entry name" value="FMN_red"/>
    <property type="match status" value="1"/>
</dbReference>
<dbReference type="PANTHER" id="PTHR43741">
    <property type="entry name" value="FMN-DEPENDENT NADH-AZOREDUCTASE 1"/>
    <property type="match status" value="1"/>
</dbReference>
<organism evidence="2 3">
    <name type="scientific">Candidatus Ornithocaccomicrobium faecavium</name>
    <dbReference type="NCBI Taxonomy" id="2840890"/>
    <lineage>
        <taxon>Bacteria</taxon>
        <taxon>Bacillati</taxon>
        <taxon>Bacillota</taxon>
        <taxon>Clostridia</taxon>
        <taxon>Candidatus Ornithocaccomicrobium</taxon>
    </lineage>
</organism>